<dbReference type="NCBIfam" id="TIGR02210">
    <property type="entry name" value="rodA_shape"/>
    <property type="match status" value="1"/>
</dbReference>
<dbReference type="InterPro" id="IPR011923">
    <property type="entry name" value="RodA/MrdB"/>
</dbReference>
<feature type="transmembrane region" description="Helical" evidence="6">
    <location>
        <begin position="107"/>
        <end position="125"/>
    </location>
</feature>
<feature type="transmembrane region" description="Helical" evidence="6">
    <location>
        <begin position="304"/>
        <end position="326"/>
    </location>
</feature>
<accession>A0A2M6W6G9</accession>
<dbReference type="Pfam" id="PF01098">
    <property type="entry name" value="FTSW_RODA_SPOVE"/>
    <property type="match status" value="1"/>
</dbReference>
<feature type="transmembrane region" description="Helical" evidence="6">
    <location>
        <begin position="162"/>
        <end position="178"/>
    </location>
</feature>
<dbReference type="InterPro" id="IPR001182">
    <property type="entry name" value="FtsW/RodA"/>
</dbReference>
<reference evidence="8" key="1">
    <citation type="submission" date="2017-09" db="EMBL/GenBank/DDBJ databases">
        <title>Depth-based differentiation of microbial function through sediment-hosted aquifers and enrichment of novel symbionts in the deep terrestrial subsurface.</title>
        <authorList>
            <person name="Probst A.J."/>
            <person name="Ladd B."/>
            <person name="Jarett J.K."/>
            <person name="Geller-Mcgrath D.E."/>
            <person name="Sieber C.M.K."/>
            <person name="Emerson J.B."/>
            <person name="Anantharaman K."/>
            <person name="Thomas B.C."/>
            <person name="Malmstrom R."/>
            <person name="Stieglmeier M."/>
            <person name="Klingl A."/>
            <person name="Woyke T."/>
            <person name="Ryan C.M."/>
            <person name="Banfield J.F."/>
        </authorList>
    </citation>
    <scope>NUCLEOTIDE SEQUENCE [LARGE SCALE GENOMIC DNA]</scope>
</reference>
<feature type="transmembrane region" description="Helical" evidence="6">
    <location>
        <begin position="76"/>
        <end position="95"/>
    </location>
</feature>
<sequence length="364" mass="40121">MLNWQKFSSRSFDWPLIIAVCLLVAVGLAVIYSVDLSRGSELIYFKKQIIAFLIGLVLMAAASSVQFTFFKTYAKWIYLLSAVLLLLVLVFGANIRGTRGWFDFGGFSFQPVEFAKVGIILMLAYISAGFGRRFHSLLFFIGSGVVTLILICLIMLQPDLGSAVLIGSVWLGFMLLLGTKKRYLLILAGVLVAVSVAAWFLFLQDYQKDRILSFVNPSRDPLYSGYNVIQSIIAVGSGHLTGRGLGFGSQSQLRFLPETQTDFIFSVIGEELGLAGVSLMLVLFAFICWRLIRIVRQTNNDFIAMSVSGIVILFFVQFIVNVGANIGLLPVTGVTLPFVSYGGSSLIMNLLLIGIAESMCRKKY</sequence>
<protein>
    <submittedName>
        <fullName evidence="7">Rod shape-determining protein RodA</fullName>
    </submittedName>
</protein>
<dbReference type="AlphaFoldDB" id="A0A2M6W6G9"/>
<evidence type="ECO:0000256" key="3">
    <source>
        <dbReference type="ARBA" id="ARBA00022960"/>
    </source>
</evidence>
<dbReference type="PANTHER" id="PTHR30474">
    <property type="entry name" value="CELL CYCLE PROTEIN"/>
    <property type="match status" value="1"/>
</dbReference>
<gene>
    <name evidence="7" type="ORF">COU29_01035</name>
</gene>
<feature type="transmembrane region" description="Helical" evidence="6">
    <location>
        <begin position="183"/>
        <end position="202"/>
    </location>
</feature>
<name>A0A2M6W6G9_9BACT</name>
<dbReference type="GO" id="GO:0008360">
    <property type="term" value="P:regulation of cell shape"/>
    <property type="evidence" value="ECO:0007669"/>
    <property type="project" value="UniProtKB-KW"/>
</dbReference>
<feature type="transmembrane region" description="Helical" evidence="6">
    <location>
        <begin position="49"/>
        <end position="69"/>
    </location>
</feature>
<dbReference type="EMBL" id="PFBV01000003">
    <property type="protein sequence ID" value="PIT88360.1"/>
    <property type="molecule type" value="Genomic_DNA"/>
</dbReference>
<evidence type="ECO:0000313" key="8">
    <source>
        <dbReference type="Proteomes" id="UP000231426"/>
    </source>
</evidence>
<dbReference type="GO" id="GO:0032153">
    <property type="term" value="C:cell division site"/>
    <property type="evidence" value="ECO:0007669"/>
    <property type="project" value="TreeGrafter"/>
</dbReference>
<feature type="transmembrane region" description="Helical" evidence="6">
    <location>
        <begin position="137"/>
        <end position="156"/>
    </location>
</feature>
<evidence type="ECO:0000256" key="2">
    <source>
        <dbReference type="ARBA" id="ARBA00022692"/>
    </source>
</evidence>
<feature type="transmembrane region" description="Helical" evidence="6">
    <location>
        <begin position="272"/>
        <end position="292"/>
    </location>
</feature>
<dbReference type="GO" id="GO:0051301">
    <property type="term" value="P:cell division"/>
    <property type="evidence" value="ECO:0007669"/>
    <property type="project" value="InterPro"/>
</dbReference>
<organism evidence="7 8">
    <name type="scientific">Candidatus Magasanikbacteria bacterium CG10_big_fil_rev_8_21_14_0_10_36_32</name>
    <dbReference type="NCBI Taxonomy" id="1974646"/>
    <lineage>
        <taxon>Bacteria</taxon>
        <taxon>Candidatus Magasanikiibacteriota</taxon>
    </lineage>
</organism>
<dbReference type="PROSITE" id="PS00428">
    <property type="entry name" value="FTSW_RODA_SPOVE"/>
    <property type="match status" value="1"/>
</dbReference>
<feature type="transmembrane region" description="Helical" evidence="6">
    <location>
        <begin position="12"/>
        <end position="34"/>
    </location>
</feature>
<keyword evidence="2 6" id="KW-0812">Transmembrane</keyword>
<evidence type="ECO:0000256" key="1">
    <source>
        <dbReference type="ARBA" id="ARBA00004141"/>
    </source>
</evidence>
<dbReference type="GO" id="GO:0015648">
    <property type="term" value="F:lipid-linked peptidoglycan transporter activity"/>
    <property type="evidence" value="ECO:0007669"/>
    <property type="project" value="TreeGrafter"/>
</dbReference>
<feature type="transmembrane region" description="Helical" evidence="6">
    <location>
        <begin position="338"/>
        <end position="356"/>
    </location>
</feature>
<dbReference type="GO" id="GO:0005886">
    <property type="term" value="C:plasma membrane"/>
    <property type="evidence" value="ECO:0007669"/>
    <property type="project" value="TreeGrafter"/>
</dbReference>
<comment type="caution">
    <text evidence="7">The sequence shown here is derived from an EMBL/GenBank/DDBJ whole genome shotgun (WGS) entry which is preliminary data.</text>
</comment>
<dbReference type="Proteomes" id="UP000231426">
    <property type="component" value="Unassembled WGS sequence"/>
</dbReference>
<proteinExistence type="predicted"/>
<keyword evidence="3" id="KW-0133">Cell shape</keyword>
<evidence type="ECO:0000256" key="5">
    <source>
        <dbReference type="ARBA" id="ARBA00023136"/>
    </source>
</evidence>
<comment type="subcellular location">
    <subcellularLocation>
        <location evidence="1">Membrane</location>
        <topology evidence="1">Multi-pass membrane protein</topology>
    </subcellularLocation>
</comment>
<keyword evidence="4 6" id="KW-1133">Transmembrane helix</keyword>
<evidence type="ECO:0000256" key="6">
    <source>
        <dbReference type="SAM" id="Phobius"/>
    </source>
</evidence>
<evidence type="ECO:0000256" key="4">
    <source>
        <dbReference type="ARBA" id="ARBA00022989"/>
    </source>
</evidence>
<keyword evidence="5 6" id="KW-0472">Membrane</keyword>
<dbReference type="InterPro" id="IPR018365">
    <property type="entry name" value="Cell_cycle_FtsW-rel_CS"/>
</dbReference>
<evidence type="ECO:0000313" key="7">
    <source>
        <dbReference type="EMBL" id="PIT88360.1"/>
    </source>
</evidence>